<dbReference type="GO" id="GO:0005886">
    <property type="term" value="C:plasma membrane"/>
    <property type="evidence" value="ECO:0007669"/>
    <property type="project" value="TreeGrafter"/>
</dbReference>
<dbReference type="InterPro" id="IPR005097">
    <property type="entry name" value="Sacchrp_dh_NADP-bd"/>
</dbReference>
<dbReference type="GO" id="GO:0009247">
    <property type="term" value="P:glycolipid biosynthetic process"/>
    <property type="evidence" value="ECO:0007669"/>
    <property type="project" value="TreeGrafter"/>
</dbReference>
<dbReference type="Pfam" id="PF03435">
    <property type="entry name" value="Sacchrp_dh_NADP"/>
    <property type="match status" value="1"/>
</dbReference>
<keyword evidence="6" id="KW-1185">Reference proteome</keyword>
<dbReference type="Gene3D" id="3.40.50.720">
    <property type="entry name" value="NAD(P)-binding Rossmann-like Domain"/>
    <property type="match status" value="1"/>
</dbReference>
<evidence type="ECO:0000313" key="5">
    <source>
        <dbReference type="EMBL" id="KFG25611.1"/>
    </source>
</evidence>
<dbReference type="HOGENOM" id="CLU_031002_1_0_1"/>
<keyword evidence="3" id="KW-0472">Membrane</keyword>
<feature type="region of interest" description="Disordered" evidence="2">
    <location>
        <begin position="205"/>
        <end position="231"/>
    </location>
</feature>
<feature type="transmembrane region" description="Helical" evidence="3">
    <location>
        <begin position="236"/>
        <end position="256"/>
    </location>
</feature>
<keyword evidence="3" id="KW-0812">Transmembrane</keyword>
<evidence type="ECO:0000256" key="3">
    <source>
        <dbReference type="SAM" id="Phobius"/>
    </source>
</evidence>
<accession>A0A086J0E3</accession>
<dbReference type="GO" id="GO:0005739">
    <property type="term" value="C:mitochondrion"/>
    <property type="evidence" value="ECO:0007669"/>
    <property type="project" value="TreeGrafter"/>
</dbReference>
<reference evidence="5 6" key="1">
    <citation type="journal article" date="2014" name="Genome Announc.">
        <title>Genome Sequence of the Microsporidian Species Nematocida sp1 Strain ERTm6 (ATCC PRA-372).</title>
        <authorList>
            <person name="Bakowski M.A."/>
            <person name="Priest M."/>
            <person name="Young S."/>
            <person name="Cuomo C.A."/>
            <person name="Troemel E.R."/>
        </authorList>
    </citation>
    <scope>NUCLEOTIDE SEQUENCE [LARGE SCALE GENOMIC DNA]</scope>
    <source>
        <strain evidence="5 6">ERTm6</strain>
    </source>
</reference>
<proteinExistence type="inferred from homology"/>
<sequence length="420" mass="46282">MEEDTERRDLLICGVNGFTAQKLLEYILCHRPELSVGVTCRSEEKLTRTFRDIAVKKDSSKALDKVATHITGVDNIGKLARIFEGYKVIINCIGPFAITGLSIVEAAIRARSHYIDCTGEPGFIEESMKMFGEKAQSEEIIIAHACGFDSLPLDIGIMYTMQQIQEKGGRAESIESYMHLINSRINLGTFKTVITSLDNLKKREKRGEISQKAPKKSSDKDRKDGRRGPKVKKMPFFSPLVNMYAVIFPGSDSYVLRKTNALLGGIYPVCHCYMAVSSLIGMAYLLFLCLLVGIVYILPSSLRAAAYDYIDVLSFGAVRTDGPSEQEILCSGFKTHIFAKGVDEHDNPTTYKTLVSGPDPGYISTPIALLVSAEIILSNQAGVQNKKGVLTPGALFVDTDIIPRLTKEKIVFCIAADDKL</sequence>
<feature type="domain" description="Saccharopine dehydrogenase NADP binding" evidence="4">
    <location>
        <begin position="11"/>
        <end position="136"/>
    </location>
</feature>
<protein>
    <recommendedName>
        <fullName evidence="4">Saccharopine dehydrogenase NADP binding domain-containing protein</fullName>
    </recommendedName>
</protein>
<comment type="caution">
    <text evidence="5">The sequence shown here is derived from an EMBL/GenBank/DDBJ whole genome shotgun (WGS) entry which is preliminary data.</text>
</comment>
<feature type="compositionally biased region" description="Basic and acidic residues" evidence="2">
    <location>
        <begin position="216"/>
        <end position="227"/>
    </location>
</feature>
<dbReference type="RefSeq" id="XP_052904166.1">
    <property type="nucleotide sequence ID" value="XM_053049216.1"/>
</dbReference>
<dbReference type="Proteomes" id="UP000054524">
    <property type="component" value="Unassembled WGS sequence"/>
</dbReference>
<evidence type="ECO:0000259" key="4">
    <source>
        <dbReference type="Pfam" id="PF03435"/>
    </source>
</evidence>
<dbReference type="GO" id="GO:0005811">
    <property type="term" value="C:lipid droplet"/>
    <property type="evidence" value="ECO:0007669"/>
    <property type="project" value="TreeGrafter"/>
</dbReference>
<name>A0A086J0E3_NEMA1</name>
<dbReference type="AlphaFoldDB" id="A0A086J0E3"/>
<dbReference type="EMBL" id="AKIJ01000004">
    <property type="protein sequence ID" value="KFG25611.1"/>
    <property type="molecule type" value="Genomic_DNA"/>
</dbReference>
<feature type="transmembrane region" description="Helical" evidence="3">
    <location>
        <begin position="276"/>
        <end position="298"/>
    </location>
</feature>
<dbReference type="InterPro" id="IPR036291">
    <property type="entry name" value="NAD(P)-bd_dom_sf"/>
</dbReference>
<evidence type="ECO:0000313" key="6">
    <source>
        <dbReference type="Proteomes" id="UP000054524"/>
    </source>
</evidence>
<dbReference type="SUPFAM" id="SSF51735">
    <property type="entry name" value="NAD(P)-binding Rossmann-fold domains"/>
    <property type="match status" value="1"/>
</dbReference>
<gene>
    <name evidence="5" type="ORF">NESG_01589</name>
</gene>
<evidence type="ECO:0000256" key="2">
    <source>
        <dbReference type="SAM" id="MobiDB-lite"/>
    </source>
</evidence>
<dbReference type="PANTHER" id="PTHR12286">
    <property type="entry name" value="SACCHAROPINE DEHYDROGENASE-LIKE OXIDOREDUCTASE"/>
    <property type="match status" value="1"/>
</dbReference>
<comment type="similarity">
    <text evidence="1">Belongs to the saccharopine dehydrogenase family.</text>
</comment>
<keyword evidence="3" id="KW-1133">Transmembrane helix</keyword>
<dbReference type="InterPro" id="IPR051276">
    <property type="entry name" value="Saccharopine_DH-like_oxidrdct"/>
</dbReference>
<dbReference type="GeneID" id="77676562"/>
<evidence type="ECO:0000256" key="1">
    <source>
        <dbReference type="ARBA" id="ARBA00038048"/>
    </source>
</evidence>
<dbReference type="PANTHER" id="PTHR12286:SF5">
    <property type="entry name" value="SACCHAROPINE DEHYDROGENASE-LIKE OXIDOREDUCTASE"/>
    <property type="match status" value="1"/>
</dbReference>
<organism evidence="5 6">
    <name type="scientific">Nematocida ausubeli (strain ATCC PRA-371 / ERTm2)</name>
    <name type="common">Nematode killer fungus</name>
    <dbReference type="NCBI Taxonomy" id="1913371"/>
    <lineage>
        <taxon>Eukaryota</taxon>
        <taxon>Fungi</taxon>
        <taxon>Fungi incertae sedis</taxon>
        <taxon>Microsporidia</taxon>
        <taxon>Nematocida</taxon>
    </lineage>
</organism>